<dbReference type="GO" id="GO:0005524">
    <property type="term" value="F:ATP binding"/>
    <property type="evidence" value="ECO:0007669"/>
    <property type="project" value="UniProtKB-KW"/>
</dbReference>
<dbReference type="GO" id="GO:0016301">
    <property type="term" value="F:kinase activity"/>
    <property type="evidence" value="ECO:0007669"/>
    <property type="project" value="UniProtKB-KW"/>
</dbReference>
<keyword evidence="10" id="KW-1185">Reference proteome</keyword>
<evidence type="ECO:0008006" key="11">
    <source>
        <dbReference type="Google" id="ProtNLM"/>
    </source>
</evidence>
<dbReference type="EMBL" id="CP075867">
    <property type="protein sequence ID" value="QYT00150.1"/>
    <property type="molecule type" value="Genomic_DNA"/>
</dbReference>
<feature type="domain" description="Four-carbon acid sugar kinase N-terminal" evidence="7">
    <location>
        <begin position="40"/>
        <end position="278"/>
    </location>
</feature>
<evidence type="ECO:0000256" key="4">
    <source>
        <dbReference type="ARBA" id="ARBA00022777"/>
    </source>
</evidence>
<dbReference type="Pfam" id="PF07005">
    <property type="entry name" value="SBD_N"/>
    <property type="match status" value="1"/>
</dbReference>
<comment type="similarity">
    <text evidence="1">Belongs to the four-carbon acid sugar kinase family.</text>
</comment>
<evidence type="ECO:0000256" key="5">
    <source>
        <dbReference type="ARBA" id="ARBA00022840"/>
    </source>
</evidence>
<keyword evidence="4" id="KW-0418">Kinase</keyword>
<dbReference type="Gene3D" id="3.40.50.10840">
    <property type="entry name" value="Putative sugar-binding, N-terminal domain"/>
    <property type="match status" value="1"/>
</dbReference>
<sequence>MDLPILSYRDTLERLPPPVLETDLAERINYQVQGRHLETLVILDDDPTGTQTCHDIKVLTTWDLDILVDEFQSHPSGFFILTNSRALPSGEAFALVRQICKSVRQAAYIAKKTFEIVLRGDSTLRGHFPLELDAVEDIIGKADLWIFAPFFSQGHRVTIDDVHYIADIQSDKLIPVARTPFAGDATFGYRNSDLKDYVLEKSGGHIATSAIFSISLQDLRVSGVSGVTQKLLSMPPRSVVIVNAVADADMEIFVQGLLGAKAVGRKCTYRTAASFVSTRLGIQPIPPIRIQQFPRHASFSSTGGLIIAGSYVPTTTRQLTSLIDGRGPLLATVTLDAEQLLADNERSRRTILHAVRSVNHHIANGEDTLVMTSRKLIVGDDGNSSLNIGGIIAEALVAVLSGLETRPRYIIAKGGITSSDAATKGLRIRRAKILGQAAPGIPLWKCDEPGSKFPNLPFVVFPGNVGSDTALRDLVADWAREL</sequence>
<dbReference type="SUPFAM" id="SSF142764">
    <property type="entry name" value="YgbK-like"/>
    <property type="match status" value="1"/>
</dbReference>
<organism evidence="9 10">
    <name type="scientific">Trichoderma simmonsii</name>
    <dbReference type="NCBI Taxonomy" id="1491479"/>
    <lineage>
        <taxon>Eukaryota</taxon>
        <taxon>Fungi</taxon>
        <taxon>Dikarya</taxon>
        <taxon>Ascomycota</taxon>
        <taxon>Pezizomycotina</taxon>
        <taxon>Sordariomycetes</taxon>
        <taxon>Hypocreomycetidae</taxon>
        <taxon>Hypocreales</taxon>
        <taxon>Hypocreaceae</taxon>
        <taxon>Trichoderma</taxon>
    </lineage>
</organism>
<evidence type="ECO:0000256" key="3">
    <source>
        <dbReference type="ARBA" id="ARBA00022741"/>
    </source>
</evidence>
<keyword evidence="2" id="KW-0808">Transferase</keyword>
<accession>A0A8G0LG18</accession>
<evidence type="ECO:0000256" key="2">
    <source>
        <dbReference type="ARBA" id="ARBA00022679"/>
    </source>
</evidence>
<dbReference type="InterPro" id="IPR010737">
    <property type="entry name" value="4-carb_acid_sugar_kinase_N"/>
</dbReference>
<evidence type="ECO:0000259" key="8">
    <source>
        <dbReference type="Pfam" id="PF17042"/>
    </source>
</evidence>
<dbReference type="Proteomes" id="UP000826661">
    <property type="component" value="Chromosome IV"/>
</dbReference>
<protein>
    <recommendedName>
        <fullName evidence="11">Hydroxyacid dehydrogenase</fullName>
    </recommendedName>
</protein>
<evidence type="ECO:0000313" key="9">
    <source>
        <dbReference type="EMBL" id="QYT00150.1"/>
    </source>
</evidence>
<name>A0A8G0LG18_9HYPO</name>
<keyword evidence="3" id="KW-0547">Nucleotide-binding</keyword>
<keyword evidence="6" id="KW-0119">Carbohydrate metabolism</keyword>
<reference evidence="9 10" key="1">
    <citation type="journal article" date="2021" name="BMC Genomics">
        <title>Telomere-to-telomere genome assembly of asparaginase-producing Trichoderma simmonsii.</title>
        <authorList>
            <person name="Chung D."/>
            <person name="Kwon Y.M."/>
            <person name="Yang Y."/>
        </authorList>
    </citation>
    <scope>NUCLEOTIDE SEQUENCE [LARGE SCALE GENOMIC DNA]</scope>
    <source>
        <strain evidence="9 10">GH-Sj1</strain>
    </source>
</reference>
<evidence type="ECO:0000256" key="1">
    <source>
        <dbReference type="ARBA" id="ARBA00005715"/>
    </source>
</evidence>
<keyword evidence="5" id="KW-0067">ATP-binding</keyword>
<dbReference type="AlphaFoldDB" id="A0A8G0LG18"/>
<evidence type="ECO:0000259" key="7">
    <source>
        <dbReference type="Pfam" id="PF07005"/>
    </source>
</evidence>
<dbReference type="Pfam" id="PF17042">
    <property type="entry name" value="NBD_C"/>
    <property type="match status" value="1"/>
</dbReference>
<dbReference type="InterPro" id="IPR037051">
    <property type="entry name" value="4-carb_acid_sugar_kinase_N_sf"/>
</dbReference>
<feature type="domain" description="Four-carbon acid sugar kinase nucleotide binding" evidence="8">
    <location>
        <begin position="305"/>
        <end position="471"/>
    </location>
</feature>
<gene>
    <name evidence="9" type="ORF">H0G86_007248</name>
</gene>
<evidence type="ECO:0000313" key="10">
    <source>
        <dbReference type="Proteomes" id="UP000826661"/>
    </source>
</evidence>
<evidence type="ECO:0000256" key="6">
    <source>
        <dbReference type="ARBA" id="ARBA00023277"/>
    </source>
</evidence>
<dbReference type="InterPro" id="IPR042213">
    <property type="entry name" value="NBD_C_sf"/>
</dbReference>
<dbReference type="Gene3D" id="3.40.980.20">
    <property type="entry name" value="Four-carbon acid sugar kinase, nucleotide binding domain"/>
    <property type="match status" value="1"/>
</dbReference>
<proteinExistence type="inferred from homology"/>
<dbReference type="InterPro" id="IPR031475">
    <property type="entry name" value="NBD_C"/>
</dbReference>